<dbReference type="EMBL" id="SDPD01000002">
    <property type="protein sequence ID" value="TPH22917.1"/>
    <property type="molecule type" value="Genomic_DNA"/>
</dbReference>
<dbReference type="Proteomes" id="UP000316282">
    <property type="component" value="Unassembled WGS sequence"/>
</dbReference>
<protein>
    <recommendedName>
        <fullName evidence="1">Bacteriophage lambda Replication protein O N-terminal domain-containing protein</fullName>
    </recommendedName>
</protein>
<dbReference type="AlphaFoldDB" id="A0A502LVJ7"/>
<organism evidence="2 3">
    <name type="scientific">Haemophilus haemolyticus</name>
    <dbReference type="NCBI Taxonomy" id="726"/>
    <lineage>
        <taxon>Bacteria</taxon>
        <taxon>Pseudomonadati</taxon>
        <taxon>Pseudomonadota</taxon>
        <taxon>Gammaproteobacteria</taxon>
        <taxon>Pasteurellales</taxon>
        <taxon>Pasteurellaceae</taxon>
        <taxon>Haemophilus</taxon>
    </lineage>
</organism>
<dbReference type="RefSeq" id="WP_140527040.1">
    <property type="nucleotide sequence ID" value="NZ_SDPD01000002.1"/>
</dbReference>
<feature type="domain" description="Bacteriophage lambda Replication protein O N-terminal" evidence="1">
    <location>
        <begin position="11"/>
        <end position="91"/>
    </location>
</feature>
<dbReference type="GO" id="GO:0006260">
    <property type="term" value="P:DNA replication"/>
    <property type="evidence" value="ECO:0007669"/>
    <property type="project" value="InterPro"/>
</dbReference>
<proteinExistence type="predicted"/>
<name>A0A502LVJ7_HAEHA</name>
<accession>A0A502LVJ7</accession>
<dbReference type="Gene3D" id="1.10.10.10">
    <property type="entry name" value="Winged helix-like DNA-binding domain superfamily/Winged helix DNA-binding domain"/>
    <property type="match status" value="1"/>
</dbReference>
<evidence type="ECO:0000259" key="1">
    <source>
        <dbReference type="Pfam" id="PF04492"/>
    </source>
</evidence>
<dbReference type="InterPro" id="IPR036388">
    <property type="entry name" value="WH-like_DNA-bd_sf"/>
</dbReference>
<comment type="caution">
    <text evidence="2">The sequence shown here is derived from an EMBL/GenBank/DDBJ whole genome shotgun (WGS) entry which is preliminary data.</text>
</comment>
<dbReference type="Pfam" id="PF04492">
    <property type="entry name" value="Phage_rep_O"/>
    <property type="match status" value="1"/>
</dbReference>
<evidence type="ECO:0000313" key="3">
    <source>
        <dbReference type="Proteomes" id="UP000316282"/>
    </source>
</evidence>
<dbReference type="InterPro" id="IPR006497">
    <property type="entry name" value="Phage_lambda_VrpO_N"/>
</dbReference>
<sequence>MSNESKFIPNFLQVPNAVIDELLPDLTGAELKCYLVVIRKTKGWNKESDNISISQFMKATGLSNSAVIKACESLVKYGLLIKQNGARNTGVYAVNSYSKTTCEESSQVTCEKSSPVKKVHSTCEESSQVTCEKNSHTINNIKNTIQNTNKKTTQKNSLDLLAEFGIVGQLADDFITHRKSKKATITETALNGYKREADKAGITLEEAIAIAIERDWRGFNASWNWRGDSIATATNTRKTSTFADDGSWAVGRKLNIDPELIPEELR</sequence>
<reference evidence="2 3" key="1">
    <citation type="submission" date="2019-01" db="EMBL/GenBank/DDBJ databases">
        <title>Comparative genomic analysis identifies haemin-independent Haemophilus haemolyticus: a formal re-classification of Haemophilus intermedius.</title>
        <authorList>
            <person name="Harris T.M."/>
            <person name="Price E.P."/>
            <person name="Sarovich D.S."/>
            <person name="Norskov-Lauritsen N."/>
            <person name="Beissbarth J."/>
            <person name="Chang A.B."/>
            <person name="Smith-Vaughan H.C."/>
        </authorList>
    </citation>
    <scope>NUCLEOTIDE SEQUENCE [LARGE SCALE GENOMIC DNA]</scope>
    <source>
        <strain evidence="2 3">60982 B Hi-1</strain>
    </source>
</reference>
<gene>
    <name evidence="2" type="ORF">EUX52_02575</name>
</gene>
<evidence type="ECO:0000313" key="2">
    <source>
        <dbReference type="EMBL" id="TPH22917.1"/>
    </source>
</evidence>